<sequence>MKKLNDWQLRILERHELLKRADRDLLTVHILRKLFLGYVISSYAQNQAPVGRFSQSDKYTAYISYLEDITKP</sequence>
<name>A0A6J5SEW8_9CAUD</name>
<evidence type="ECO:0000313" key="2">
    <source>
        <dbReference type="EMBL" id="CAB5228134.1"/>
    </source>
</evidence>
<evidence type="ECO:0000313" key="1">
    <source>
        <dbReference type="EMBL" id="CAB4212440.1"/>
    </source>
</evidence>
<organism evidence="1">
    <name type="scientific">uncultured Caudovirales phage</name>
    <dbReference type="NCBI Taxonomy" id="2100421"/>
    <lineage>
        <taxon>Viruses</taxon>
        <taxon>Duplodnaviria</taxon>
        <taxon>Heunggongvirae</taxon>
        <taxon>Uroviricota</taxon>
        <taxon>Caudoviricetes</taxon>
        <taxon>Peduoviridae</taxon>
        <taxon>Maltschvirus</taxon>
        <taxon>Maltschvirus maltsch</taxon>
    </lineage>
</organism>
<accession>A0A6J5SEW8</accession>
<proteinExistence type="predicted"/>
<dbReference type="EMBL" id="LR797382">
    <property type="protein sequence ID" value="CAB4212440.1"/>
    <property type="molecule type" value="Genomic_DNA"/>
</dbReference>
<dbReference type="EMBL" id="LR798383">
    <property type="protein sequence ID" value="CAB5228134.1"/>
    <property type="molecule type" value="Genomic_DNA"/>
</dbReference>
<reference evidence="1" key="1">
    <citation type="submission" date="2020-05" db="EMBL/GenBank/DDBJ databases">
        <authorList>
            <person name="Chiriac C."/>
            <person name="Salcher M."/>
            <person name="Ghai R."/>
            <person name="Kavagutti S V."/>
        </authorList>
    </citation>
    <scope>NUCLEOTIDE SEQUENCE</scope>
</reference>
<gene>
    <name evidence="1" type="ORF">UFOVP1437_36</name>
    <name evidence="2" type="ORF">UFOVP1531_28</name>
</gene>
<protein>
    <submittedName>
        <fullName evidence="1">Uncharacterized protein</fullName>
    </submittedName>
</protein>